<dbReference type="AlphaFoldDB" id="A0A9X1NHP5"/>
<evidence type="ECO:0000256" key="4">
    <source>
        <dbReference type="ARBA" id="ARBA00023136"/>
    </source>
</evidence>
<dbReference type="InterPro" id="IPR036640">
    <property type="entry name" value="ABC1_TM_sf"/>
</dbReference>
<dbReference type="InterPro" id="IPR003439">
    <property type="entry name" value="ABC_transporter-like_ATP-bd"/>
</dbReference>
<dbReference type="GO" id="GO:0016887">
    <property type="term" value="F:ATP hydrolysis activity"/>
    <property type="evidence" value="ECO:0007669"/>
    <property type="project" value="InterPro"/>
</dbReference>
<dbReference type="Proteomes" id="UP001138997">
    <property type="component" value="Unassembled WGS sequence"/>
</dbReference>
<keyword evidence="9" id="KW-1185">Reference proteome</keyword>
<evidence type="ECO:0000313" key="9">
    <source>
        <dbReference type="Proteomes" id="UP001138997"/>
    </source>
</evidence>
<evidence type="ECO:0000256" key="3">
    <source>
        <dbReference type="ARBA" id="ARBA00022989"/>
    </source>
</evidence>
<dbReference type="SUPFAM" id="SSF90123">
    <property type="entry name" value="ABC transporter transmembrane region"/>
    <property type="match status" value="1"/>
</dbReference>
<dbReference type="GO" id="GO:0015421">
    <property type="term" value="F:ABC-type oligopeptide transporter activity"/>
    <property type="evidence" value="ECO:0007669"/>
    <property type="project" value="TreeGrafter"/>
</dbReference>
<protein>
    <submittedName>
        <fullName evidence="8">ABC transporter ATP-binding protein/permease</fullName>
    </submittedName>
</protein>
<dbReference type="Pfam" id="PF00664">
    <property type="entry name" value="ABC_membrane"/>
    <property type="match status" value="1"/>
</dbReference>
<evidence type="ECO:0000256" key="5">
    <source>
        <dbReference type="SAM" id="Phobius"/>
    </source>
</evidence>
<keyword evidence="2 5" id="KW-0812">Transmembrane</keyword>
<dbReference type="Gene3D" id="1.20.1560.10">
    <property type="entry name" value="ABC transporter type 1, transmembrane domain"/>
    <property type="match status" value="1"/>
</dbReference>
<dbReference type="InterPro" id="IPR027417">
    <property type="entry name" value="P-loop_NTPase"/>
</dbReference>
<dbReference type="Gene3D" id="3.40.50.300">
    <property type="entry name" value="P-loop containing nucleotide triphosphate hydrolases"/>
    <property type="match status" value="1"/>
</dbReference>
<reference evidence="8" key="1">
    <citation type="submission" date="2021-11" db="EMBL/GenBank/DDBJ databases">
        <title>Streptomyces corallinus and Kineosporia corallina sp. nov., two new coral-derived marine actinobacteria.</title>
        <authorList>
            <person name="Buangrab K."/>
            <person name="Sutthacheep M."/>
            <person name="Yeemin T."/>
            <person name="Harunari E."/>
            <person name="Igarashi Y."/>
            <person name="Sripreechasak P."/>
            <person name="Kanchanasin P."/>
            <person name="Tanasupawat S."/>
            <person name="Phongsopitanun W."/>
        </authorList>
    </citation>
    <scope>NUCLEOTIDE SEQUENCE</scope>
    <source>
        <strain evidence="8">JCM 31032</strain>
    </source>
</reference>
<keyword evidence="4 5" id="KW-0472">Membrane</keyword>
<dbReference type="PROSITE" id="PS50893">
    <property type="entry name" value="ABC_TRANSPORTER_2"/>
    <property type="match status" value="1"/>
</dbReference>
<dbReference type="PANTHER" id="PTHR43394:SF1">
    <property type="entry name" value="ATP-BINDING CASSETTE SUB-FAMILY B MEMBER 10, MITOCHONDRIAL"/>
    <property type="match status" value="1"/>
</dbReference>
<gene>
    <name evidence="8" type="ORF">LR394_24480</name>
</gene>
<comment type="subcellular location">
    <subcellularLocation>
        <location evidence="1">Cell membrane</location>
        <topology evidence="1">Multi-pass membrane protein</topology>
    </subcellularLocation>
</comment>
<dbReference type="InterPro" id="IPR039421">
    <property type="entry name" value="Type_1_exporter"/>
</dbReference>
<evidence type="ECO:0000259" key="7">
    <source>
        <dbReference type="PROSITE" id="PS50929"/>
    </source>
</evidence>
<dbReference type="PANTHER" id="PTHR43394">
    <property type="entry name" value="ATP-DEPENDENT PERMEASE MDL1, MITOCHONDRIAL"/>
    <property type="match status" value="1"/>
</dbReference>
<dbReference type="Pfam" id="PF00005">
    <property type="entry name" value="ABC_tran"/>
    <property type="match status" value="1"/>
</dbReference>
<comment type="caution">
    <text evidence="8">The sequence shown here is derived from an EMBL/GenBank/DDBJ whole genome shotgun (WGS) entry which is preliminary data.</text>
</comment>
<feature type="domain" description="ABC transporter" evidence="6">
    <location>
        <begin position="247"/>
        <end position="518"/>
    </location>
</feature>
<dbReference type="InterPro" id="IPR011527">
    <property type="entry name" value="ABC1_TM_dom"/>
</dbReference>
<dbReference type="InterPro" id="IPR017871">
    <property type="entry name" value="ABC_transporter-like_CS"/>
</dbReference>
<feature type="transmembrane region" description="Helical" evidence="5">
    <location>
        <begin position="239"/>
        <end position="265"/>
    </location>
</feature>
<evidence type="ECO:0000256" key="2">
    <source>
        <dbReference type="ARBA" id="ARBA00022692"/>
    </source>
</evidence>
<evidence type="ECO:0000259" key="6">
    <source>
        <dbReference type="PROSITE" id="PS50893"/>
    </source>
</evidence>
<feature type="transmembrane region" description="Helical" evidence="5">
    <location>
        <begin position="20"/>
        <end position="44"/>
    </location>
</feature>
<evidence type="ECO:0000313" key="8">
    <source>
        <dbReference type="EMBL" id="MCD5314069.1"/>
    </source>
</evidence>
<dbReference type="SUPFAM" id="SSF52540">
    <property type="entry name" value="P-loop containing nucleoside triphosphate hydrolases"/>
    <property type="match status" value="1"/>
</dbReference>
<evidence type="ECO:0000256" key="1">
    <source>
        <dbReference type="ARBA" id="ARBA00004651"/>
    </source>
</evidence>
<feature type="transmembrane region" description="Helical" evidence="5">
    <location>
        <begin position="125"/>
        <end position="149"/>
    </location>
</feature>
<organism evidence="8 9">
    <name type="scientific">Kineosporia babensis</name>
    <dbReference type="NCBI Taxonomy" id="499548"/>
    <lineage>
        <taxon>Bacteria</taxon>
        <taxon>Bacillati</taxon>
        <taxon>Actinomycetota</taxon>
        <taxon>Actinomycetes</taxon>
        <taxon>Kineosporiales</taxon>
        <taxon>Kineosporiaceae</taxon>
        <taxon>Kineosporia</taxon>
    </lineage>
</organism>
<dbReference type="PROSITE" id="PS50929">
    <property type="entry name" value="ABC_TM1F"/>
    <property type="match status" value="1"/>
</dbReference>
<feature type="domain" description="ABC transmembrane type-1" evidence="7">
    <location>
        <begin position="20"/>
        <end position="297"/>
    </location>
</feature>
<dbReference type="GO" id="GO:0005886">
    <property type="term" value="C:plasma membrane"/>
    <property type="evidence" value="ECO:0007669"/>
    <property type="project" value="UniProtKB-SubCell"/>
</dbReference>
<proteinExistence type="predicted"/>
<dbReference type="RefSeq" id="WP_231446294.1">
    <property type="nucleotide sequence ID" value="NZ_JAJOMB010000014.1"/>
</dbReference>
<accession>A0A9X1NHP5</accession>
<name>A0A9X1NHP5_9ACTN</name>
<feature type="transmembrane region" description="Helical" evidence="5">
    <location>
        <begin position="56"/>
        <end position="81"/>
    </location>
</feature>
<keyword evidence="8" id="KW-0067">ATP-binding</keyword>
<dbReference type="PROSITE" id="PS00211">
    <property type="entry name" value="ABC_TRANSPORTER_1"/>
    <property type="match status" value="1"/>
</dbReference>
<keyword evidence="3 5" id="KW-1133">Transmembrane helix</keyword>
<dbReference type="GO" id="GO:0005524">
    <property type="term" value="F:ATP binding"/>
    <property type="evidence" value="ECO:0007669"/>
    <property type="project" value="UniProtKB-KW"/>
</dbReference>
<feature type="transmembrane region" description="Helical" evidence="5">
    <location>
        <begin position="155"/>
        <end position="172"/>
    </location>
</feature>
<dbReference type="EMBL" id="JAJOMB010000014">
    <property type="protein sequence ID" value="MCD5314069.1"/>
    <property type="molecule type" value="Genomic_DNA"/>
</dbReference>
<sequence length="518" mass="53683">MSPERALLREVVRRRARPLVVGCSASMVHQTCEALVPLAIGLSIDHAVSGGAPSTILVAVAGILVLFTLLATCGGLAYWMLSVSVQREAHALRVQAAGRVLADPSAGQHRTAGELMAILTSDTTALAGILPALSLIVSGIAGLGVTVFVLVRVDLALGLGLVVMVPLLMIGVERIGPWLERKVAAQQQTGGLAAALAAELVSALRTIHGFGGTREATRRYRAASRVSLRAAGEAATASSVVAGVGLLATATVVVVTAAVAAGMALSGRISIGEFVTVVAMASFVAEPVQRIATGVQQTAVCRASAARLIPLTSGGVTESTSLDNLVPIARLPGLDVDLRPGEMLGVVTADQATAQDLSEALRTAARPGLLVEPPHAYLLGGTIQEALNTGRDVPQEWTQLSLTAAEAHTIQSESLLDGGINLSGGQRQRLALARALAADPPVLVLTDPLSAVDAVTEDAVAQKLRELRSHHTTVVVTTSPPLLMSCDRVVFLNGYPAPAIASHDRLMQRPDYRKVVLR</sequence>
<keyword evidence="8" id="KW-0547">Nucleotide-binding</keyword>